<accession>A0A8J9UGJ7</accession>
<dbReference type="EMBL" id="OV170234">
    <property type="protein sequence ID" value="CAH0719662.1"/>
    <property type="molecule type" value="Genomic_DNA"/>
</dbReference>
<protein>
    <submittedName>
        <fullName evidence="3">Uncharacterized protein</fullName>
    </submittedName>
</protein>
<gene>
    <name evidence="3" type="ORF">BINO364_LOCUS5970</name>
</gene>
<organism evidence="3 4">
    <name type="scientific">Brenthis ino</name>
    <name type="common">lesser marbled fritillary</name>
    <dbReference type="NCBI Taxonomy" id="405034"/>
    <lineage>
        <taxon>Eukaryota</taxon>
        <taxon>Metazoa</taxon>
        <taxon>Ecdysozoa</taxon>
        <taxon>Arthropoda</taxon>
        <taxon>Hexapoda</taxon>
        <taxon>Insecta</taxon>
        <taxon>Pterygota</taxon>
        <taxon>Neoptera</taxon>
        <taxon>Endopterygota</taxon>
        <taxon>Lepidoptera</taxon>
        <taxon>Glossata</taxon>
        <taxon>Ditrysia</taxon>
        <taxon>Papilionoidea</taxon>
        <taxon>Nymphalidae</taxon>
        <taxon>Heliconiinae</taxon>
        <taxon>Argynnini</taxon>
        <taxon>Brenthis</taxon>
    </lineage>
</organism>
<name>A0A8J9UGJ7_9NEOP</name>
<reference evidence="3" key="1">
    <citation type="submission" date="2021-12" db="EMBL/GenBank/DDBJ databases">
        <authorList>
            <person name="Martin H S."/>
        </authorList>
    </citation>
    <scope>NUCLEOTIDE SEQUENCE</scope>
</reference>
<keyword evidence="2" id="KW-0812">Transmembrane</keyword>
<evidence type="ECO:0000256" key="1">
    <source>
        <dbReference type="SAM" id="MobiDB-lite"/>
    </source>
</evidence>
<keyword evidence="4" id="KW-1185">Reference proteome</keyword>
<sequence length="87" mass="10158">MCPNNTDILQYLFGNDIDTMSPYATVFAYFGLYFLFMLVFFILLCIICVLVLLWYHRKRGLDCELPEDTPIKRYTDQPSSSRATNSL</sequence>
<keyword evidence="2" id="KW-0472">Membrane</keyword>
<dbReference type="OrthoDB" id="6925426at2759"/>
<feature type="region of interest" description="Disordered" evidence="1">
    <location>
        <begin position="66"/>
        <end position="87"/>
    </location>
</feature>
<dbReference type="Proteomes" id="UP000838878">
    <property type="component" value="Chromosome 14"/>
</dbReference>
<feature type="non-terminal residue" evidence="3">
    <location>
        <position position="87"/>
    </location>
</feature>
<evidence type="ECO:0000313" key="4">
    <source>
        <dbReference type="Proteomes" id="UP000838878"/>
    </source>
</evidence>
<proteinExistence type="predicted"/>
<keyword evidence="2" id="KW-1133">Transmembrane helix</keyword>
<feature type="transmembrane region" description="Helical" evidence="2">
    <location>
        <begin position="30"/>
        <end position="55"/>
    </location>
</feature>
<evidence type="ECO:0000313" key="3">
    <source>
        <dbReference type="EMBL" id="CAH0719662.1"/>
    </source>
</evidence>
<evidence type="ECO:0000256" key="2">
    <source>
        <dbReference type="SAM" id="Phobius"/>
    </source>
</evidence>
<dbReference type="AlphaFoldDB" id="A0A8J9UGJ7"/>
<feature type="compositionally biased region" description="Polar residues" evidence="1">
    <location>
        <begin position="76"/>
        <end position="87"/>
    </location>
</feature>